<keyword evidence="5" id="KW-1185">Reference proteome</keyword>
<dbReference type="OrthoDB" id="3733809at2"/>
<keyword evidence="2" id="KW-0472">Membrane</keyword>
<dbReference type="Proteomes" id="UP000295371">
    <property type="component" value="Unassembled WGS sequence"/>
</dbReference>
<dbReference type="EMBL" id="SOAW01000004">
    <property type="protein sequence ID" value="TDT29107.1"/>
    <property type="molecule type" value="Genomic_DNA"/>
</dbReference>
<evidence type="ECO:0000256" key="1">
    <source>
        <dbReference type="SAM" id="MobiDB-lite"/>
    </source>
</evidence>
<dbReference type="Pfam" id="PF10708">
    <property type="entry name" value="DUF2510"/>
    <property type="match status" value="1"/>
</dbReference>
<name>A0A4R7IYR7_9ACTN</name>
<dbReference type="InterPro" id="IPR018929">
    <property type="entry name" value="DUF2510"/>
</dbReference>
<accession>A0A4R7IYR7</accession>
<comment type="caution">
    <text evidence="4">The sequence shown here is derived from an EMBL/GenBank/DDBJ whole genome shotgun (WGS) entry which is preliminary data.</text>
</comment>
<reference evidence="4 5" key="1">
    <citation type="submission" date="2019-03" db="EMBL/GenBank/DDBJ databases">
        <title>Genomic Encyclopedia of Archaeal and Bacterial Type Strains, Phase II (KMG-II): from individual species to whole genera.</title>
        <authorList>
            <person name="Goeker M."/>
        </authorList>
    </citation>
    <scope>NUCLEOTIDE SEQUENCE [LARGE SCALE GENOMIC DNA]</scope>
    <source>
        <strain evidence="4 5">DSM 24323</strain>
    </source>
</reference>
<sequence>MPDQRQPPPEDAPPSVGGSGGPAAGTAVASAPPPTDQPAPVVVSEPGWYHDPRGLVGAYRWWDGQAWTDWLSNSEESGPPGEAAHSVRPNPLLGRRTRTAIGITAALLVGIGCVLAALTWRGVQEIRATPPAALAPAEPGEPQIEAPLITVDYSAVSVRGLWGAEVPATPFVAYDRTDPRPIAYEGVFEAAAIGNLPADEAPDWTAQYYIGLVDPAVPGDTSEELALGLRETLGAKLADLSAADPSLSEPVLSPGVRSGSVMAEFDARAELERAERLEGDYIFSYRVQAEVWPDGTRTAWVSVIGVPADGPPPVSLPEVEAALAESLATTV</sequence>
<evidence type="ECO:0000313" key="4">
    <source>
        <dbReference type="EMBL" id="TDT29107.1"/>
    </source>
</evidence>
<evidence type="ECO:0000259" key="3">
    <source>
        <dbReference type="Pfam" id="PF10708"/>
    </source>
</evidence>
<dbReference type="RefSeq" id="WP_133756102.1">
    <property type="nucleotide sequence ID" value="NZ_SOAW01000004.1"/>
</dbReference>
<keyword evidence="2" id="KW-1133">Transmembrane helix</keyword>
<feature type="transmembrane region" description="Helical" evidence="2">
    <location>
        <begin position="100"/>
        <end position="120"/>
    </location>
</feature>
<dbReference type="AlphaFoldDB" id="A0A4R7IYR7"/>
<evidence type="ECO:0000313" key="5">
    <source>
        <dbReference type="Proteomes" id="UP000295371"/>
    </source>
</evidence>
<feature type="compositionally biased region" description="Pro residues" evidence="1">
    <location>
        <begin position="1"/>
        <end position="12"/>
    </location>
</feature>
<feature type="region of interest" description="Disordered" evidence="1">
    <location>
        <begin position="1"/>
        <end position="46"/>
    </location>
</feature>
<keyword evidence="2" id="KW-0812">Transmembrane</keyword>
<feature type="domain" description="DUF2510" evidence="3">
    <location>
        <begin position="46"/>
        <end position="76"/>
    </location>
</feature>
<evidence type="ECO:0000256" key="2">
    <source>
        <dbReference type="SAM" id="Phobius"/>
    </source>
</evidence>
<proteinExistence type="predicted"/>
<gene>
    <name evidence="4" type="ORF">CLV29_3205</name>
</gene>
<organism evidence="4 5">
    <name type="scientific">Naumannella halotolerans</name>
    <dbReference type="NCBI Taxonomy" id="993414"/>
    <lineage>
        <taxon>Bacteria</taxon>
        <taxon>Bacillati</taxon>
        <taxon>Actinomycetota</taxon>
        <taxon>Actinomycetes</taxon>
        <taxon>Propionibacteriales</taxon>
        <taxon>Propionibacteriaceae</taxon>
        <taxon>Naumannella</taxon>
    </lineage>
</organism>
<protein>
    <submittedName>
        <fullName evidence="4">Uncharacterized protein DUF2510</fullName>
    </submittedName>
</protein>